<accession>A0A3S9V590</accession>
<evidence type="ECO:0000256" key="1">
    <source>
        <dbReference type="ARBA" id="ARBA00005278"/>
    </source>
</evidence>
<dbReference type="AlphaFoldDB" id="A0A3S9V590"/>
<keyword evidence="5" id="KW-1185">Reference proteome</keyword>
<evidence type="ECO:0000256" key="3">
    <source>
        <dbReference type="SAM" id="Phobius"/>
    </source>
</evidence>
<dbReference type="PIRSF" id="PIRSF005690">
    <property type="entry name" value="GerBA"/>
    <property type="match status" value="1"/>
</dbReference>
<sequence>MKEKLSRRLAQNEEALKKIFQDSSDLVYRSVQFTESRKGLVVYIEGIIDTKGVEQHIISPLIEGLVKAEGPVERLSELPFTRISLTQMAAASDWPGVIEAILTAHVVIFMDDSNEALTFDVKGGSRRSVEEPSTETVIRGPREGFTESLRINTALLRFKIKTEKMRLKPLVVGKITKTDVAVAYIDGLAKKDLVDSVIDRLNQIDMDGILESGYIEEWIEDNPYSPFPQIQYSERPDTIAAQLLEGKVAIFVDGTPFVLVAPVTLWQLLQSSEDYYERYFITNFIRWIRLFFLLLALMLPGLYIAVTTYHQDMLPSSLILSIATAREAIPFPAIIEALIMEISFEALQEAGIRLPKTIGQAVSILGALVIGQAAVQAGIVSAPIVIVVSMTGIASFTLPRFNLATTVRLLRFLIMILAALFGLFGIVIGTVWILVHLTQLKSFGVPYLLGVSPYRPRDFKDIFVRVPMWKMSERPYSSSPDNIRRAGIRKLRGGGEENEGW</sequence>
<name>A0A3S9V590_9BACL</name>
<comment type="similarity">
    <text evidence="1">Belongs to the GerABKA family.</text>
</comment>
<dbReference type="InterPro" id="IPR050768">
    <property type="entry name" value="UPF0353/GerABKA_families"/>
</dbReference>
<dbReference type="GO" id="GO:0009847">
    <property type="term" value="P:spore germination"/>
    <property type="evidence" value="ECO:0007669"/>
    <property type="project" value="InterPro"/>
</dbReference>
<dbReference type="Pfam" id="PF03323">
    <property type="entry name" value="GerA"/>
    <property type="match status" value="1"/>
</dbReference>
<dbReference type="InterPro" id="IPR004995">
    <property type="entry name" value="Spore_Ger"/>
</dbReference>
<evidence type="ECO:0000313" key="5">
    <source>
        <dbReference type="Proteomes" id="UP000270678"/>
    </source>
</evidence>
<evidence type="ECO:0000313" key="4">
    <source>
        <dbReference type="EMBL" id="AZS17692.1"/>
    </source>
</evidence>
<keyword evidence="3" id="KW-1133">Transmembrane helix</keyword>
<dbReference type="OrthoDB" id="1726708at2"/>
<dbReference type="Proteomes" id="UP000270678">
    <property type="component" value="Chromosome"/>
</dbReference>
<keyword evidence="2 3" id="KW-0472">Membrane</keyword>
<feature type="transmembrane region" description="Helical" evidence="3">
    <location>
        <begin position="287"/>
        <end position="306"/>
    </location>
</feature>
<proteinExistence type="inferred from homology"/>
<evidence type="ECO:0000256" key="2">
    <source>
        <dbReference type="ARBA" id="ARBA00023136"/>
    </source>
</evidence>
<reference evidence="5" key="1">
    <citation type="submission" date="2018-12" db="EMBL/GenBank/DDBJ databases">
        <title>Complete genome sequence of Paenibacillus sp. MBLB1234.</title>
        <authorList>
            <person name="Nam Y.-D."/>
            <person name="Kang J."/>
            <person name="Chung W.-H."/>
            <person name="Park Y.S."/>
        </authorList>
    </citation>
    <scope>NUCLEOTIDE SEQUENCE [LARGE SCALE GENOMIC DNA]</scope>
    <source>
        <strain evidence="5">MBLB1234</strain>
    </source>
</reference>
<protein>
    <submittedName>
        <fullName evidence="4">Spore germination protein</fullName>
    </submittedName>
</protein>
<dbReference type="RefSeq" id="WP_127003471.1">
    <property type="nucleotide sequence ID" value="NZ_CP034346.1"/>
</dbReference>
<keyword evidence="3" id="KW-0812">Transmembrane</keyword>
<feature type="transmembrane region" description="Helical" evidence="3">
    <location>
        <begin position="409"/>
        <end position="435"/>
    </location>
</feature>
<dbReference type="PANTHER" id="PTHR22550:SF5">
    <property type="entry name" value="LEUCINE ZIPPER PROTEIN 4"/>
    <property type="match status" value="1"/>
</dbReference>
<dbReference type="KEGG" id="plut:EI981_26830"/>
<dbReference type="EMBL" id="CP034346">
    <property type="protein sequence ID" value="AZS17692.1"/>
    <property type="molecule type" value="Genomic_DNA"/>
</dbReference>
<dbReference type="PANTHER" id="PTHR22550">
    <property type="entry name" value="SPORE GERMINATION PROTEIN"/>
    <property type="match status" value="1"/>
</dbReference>
<feature type="transmembrane region" description="Helical" evidence="3">
    <location>
        <begin position="361"/>
        <end position="389"/>
    </location>
</feature>
<gene>
    <name evidence="4" type="ORF">EI981_26830</name>
</gene>
<organism evidence="4 5">
    <name type="scientific">Paenibacillus lutimineralis</name>
    <dbReference type="NCBI Taxonomy" id="2707005"/>
    <lineage>
        <taxon>Bacteria</taxon>
        <taxon>Bacillati</taxon>
        <taxon>Bacillota</taxon>
        <taxon>Bacilli</taxon>
        <taxon>Bacillales</taxon>
        <taxon>Paenibacillaceae</taxon>
        <taxon>Paenibacillus</taxon>
    </lineage>
</organism>
<dbReference type="GO" id="GO:0016020">
    <property type="term" value="C:membrane"/>
    <property type="evidence" value="ECO:0007669"/>
    <property type="project" value="InterPro"/>
</dbReference>